<feature type="chain" id="PRO_5023891788" evidence="1">
    <location>
        <begin position="29"/>
        <end position="87"/>
    </location>
</feature>
<evidence type="ECO:0000256" key="1">
    <source>
        <dbReference type="SAM" id="SignalP"/>
    </source>
</evidence>
<gene>
    <name evidence="2" type="ORF">EJB05_26241</name>
</gene>
<dbReference type="Proteomes" id="UP000324897">
    <property type="component" value="Chromosome 2"/>
</dbReference>
<accession>A0A5J9UKS0</accession>
<proteinExistence type="predicted"/>
<dbReference type="EMBL" id="RWGY01000013">
    <property type="protein sequence ID" value="TVU23857.1"/>
    <property type="molecule type" value="Genomic_DNA"/>
</dbReference>
<protein>
    <submittedName>
        <fullName evidence="2">Uncharacterized protein</fullName>
    </submittedName>
</protein>
<dbReference type="Gramene" id="TVU23857">
    <property type="protein sequence ID" value="TVU23857"/>
    <property type="gene ID" value="EJB05_26241"/>
</dbReference>
<dbReference type="AlphaFoldDB" id="A0A5J9UKS0"/>
<reference evidence="2 3" key="1">
    <citation type="journal article" date="2019" name="Sci. Rep.">
        <title>A high-quality genome of Eragrostis curvula grass provides insights into Poaceae evolution and supports new strategies to enhance forage quality.</title>
        <authorList>
            <person name="Carballo J."/>
            <person name="Santos B.A.C.M."/>
            <person name="Zappacosta D."/>
            <person name="Garbus I."/>
            <person name="Selva J.P."/>
            <person name="Gallo C.A."/>
            <person name="Diaz A."/>
            <person name="Albertini E."/>
            <person name="Caccamo M."/>
            <person name="Echenique V."/>
        </authorList>
    </citation>
    <scope>NUCLEOTIDE SEQUENCE [LARGE SCALE GENOMIC DNA]</scope>
    <source>
        <strain evidence="3">cv. Victoria</strain>
        <tissue evidence="2">Leaf</tissue>
    </source>
</reference>
<evidence type="ECO:0000313" key="3">
    <source>
        <dbReference type="Proteomes" id="UP000324897"/>
    </source>
</evidence>
<comment type="caution">
    <text evidence="2">The sequence shown here is derived from an EMBL/GenBank/DDBJ whole genome shotgun (WGS) entry which is preliminary data.</text>
</comment>
<keyword evidence="3" id="KW-1185">Reference proteome</keyword>
<sequence length="87" mass="9344">MSTTSSVSHKVLFIVAIISALLVATGEAQVHKVCLTACFMMVDEDCVRLCENSGYPMGGECTRSKLLSSPDGGVMPNDYVQCCCYAR</sequence>
<feature type="signal peptide" evidence="1">
    <location>
        <begin position="1"/>
        <end position="28"/>
    </location>
</feature>
<organism evidence="2 3">
    <name type="scientific">Eragrostis curvula</name>
    <name type="common">weeping love grass</name>
    <dbReference type="NCBI Taxonomy" id="38414"/>
    <lineage>
        <taxon>Eukaryota</taxon>
        <taxon>Viridiplantae</taxon>
        <taxon>Streptophyta</taxon>
        <taxon>Embryophyta</taxon>
        <taxon>Tracheophyta</taxon>
        <taxon>Spermatophyta</taxon>
        <taxon>Magnoliopsida</taxon>
        <taxon>Liliopsida</taxon>
        <taxon>Poales</taxon>
        <taxon>Poaceae</taxon>
        <taxon>PACMAD clade</taxon>
        <taxon>Chloridoideae</taxon>
        <taxon>Eragrostideae</taxon>
        <taxon>Eragrostidinae</taxon>
        <taxon>Eragrostis</taxon>
    </lineage>
</organism>
<evidence type="ECO:0000313" key="2">
    <source>
        <dbReference type="EMBL" id="TVU23857.1"/>
    </source>
</evidence>
<name>A0A5J9UKS0_9POAL</name>
<keyword evidence="1" id="KW-0732">Signal</keyword>